<name>A0A8D8ZVV0_9HEMI</name>
<proteinExistence type="predicted"/>
<evidence type="ECO:0008006" key="3">
    <source>
        <dbReference type="Google" id="ProtNLM"/>
    </source>
</evidence>
<accession>A0A8D8ZVV0</accession>
<evidence type="ECO:0000256" key="1">
    <source>
        <dbReference type="SAM" id="SignalP"/>
    </source>
</evidence>
<dbReference type="EMBL" id="HBUF01540415">
    <property type="protein sequence ID" value="CAG6754849.1"/>
    <property type="molecule type" value="Transcribed_RNA"/>
</dbReference>
<dbReference type="AlphaFoldDB" id="A0A8D8ZVV0"/>
<protein>
    <recommendedName>
        <fullName evidence="3">Secreted protein</fullName>
    </recommendedName>
</protein>
<reference evidence="2" key="1">
    <citation type="submission" date="2021-05" db="EMBL/GenBank/DDBJ databases">
        <authorList>
            <person name="Alioto T."/>
            <person name="Alioto T."/>
            <person name="Gomez Garrido J."/>
        </authorList>
    </citation>
    <scope>NUCLEOTIDE SEQUENCE</scope>
</reference>
<feature type="signal peptide" evidence="1">
    <location>
        <begin position="1"/>
        <end position="16"/>
    </location>
</feature>
<organism evidence="2">
    <name type="scientific">Cacopsylla melanoneura</name>
    <dbReference type="NCBI Taxonomy" id="428564"/>
    <lineage>
        <taxon>Eukaryota</taxon>
        <taxon>Metazoa</taxon>
        <taxon>Ecdysozoa</taxon>
        <taxon>Arthropoda</taxon>
        <taxon>Hexapoda</taxon>
        <taxon>Insecta</taxon>
        <taxon>Pterygota</taxon>
        <taxon>Neoptera</taxon>
        <taxon>Paraneoptera</taxon>
        <taxon>Hemiptera</taxon>
        <taxon>Sternorrhyncha</taxon>
        <taxon>Psylloidea</taxon>
        <taxon>Psyllidae</taxon>
        <taxon>Psyllinae</taxon>
        <taxon>Cacopsylla</taxon>
    </lineage>
</organism>
<evidence type="ECO:0000313" key="2">
    <source>
        <dbReference type="EMBL" id="CAG6754849.1"/>
    </source>
</evidence>
<keyword evidence="1" id="KW-0732">Signal</keyword>
<sequence length="99" mass="11394">MPLCVILICACTIVHRYLCVISLFGHISPTPSPFPYIFPNLGIPLTKSATINPTIIQLCFQKWEIRKTPLCDEKEIRRPMKDSPLFHANEEIRVNDTRK</sequence>
<feature type="chain" id="PRO_5034683646" description="Secreted protein" evidence="1">
    <location>
        <begin position="17"/>
        <end position="99"/>
    </location>
</feature>